<dbReference type="EMBL" id="JBIAZU010000007">
    <property type="protein sequence ID" value="MFF5295411.1"/>
    <property type="molecule type" value="Genomic_DNA"/>
</dbReference>
<dbReference type="PANTHER" id="PTHR16305:SF28">
    <property type="entry name" value="GUANYLATE CYCLASE DOMAIN-CONTAINING PROTEIN"/>
    <property type="match status" value="1"/>
</dbReference>
<comment type="caution">
    <text evidence="5">The sequence shown here is derived from an EMBL/GenBank/DDBJ whole genome shotgun (WGS) entry which is preliminary data.</text>
</comment>
<evidence type="ECO:0000313" key="6">
    <source>
        <dbReference type="Proteomes" id="UP001602245"/>
    </source>
</evidence>
<proteinExistence type="predicted"/>
<dbReference type="SMART" id="SM00044">
    <property type="entry name" value="CYCc"/>
    <property type="match status" value="1"/>
</dbReference>
<dbReference type="InterPro" id="IPR011990">
    <property type="entry name" value="TPR-like_helical_dom_sf"/>
</dbReference>
<gene>
    <name evidence="5" type="ORF">ACFY35_38770</name>
</gene>
<evidence type="ECO:0000313" key="5">
    <source>
        <dbReference type="EMBL" id="MFF5295411.1"/>
    </source>
</evidence>
<keyword evidence="3" id="KW-0802">TPR repeat</keyword>
<feature type="domain" description="Guanylate cyclase" evidence="4">
    <location>
        <begin position="39"/>
        <end position="167"/>
    </location>
</feature>
<dbReference type="SUPFAM" id="SSF48452">
    <property type="entry name" value="TPR-like"/>
    <property type="match status" value="2"/>
</dbReference>
<dbReference type="Gene3D" id="3.30.70.1230">
    <property type="entry name" value="Nucleotide cyclase"/>
    <property type="match status" value="1"/>
</dbReference>
<evidence type="ECO:0000256" key="3">
    <source>
        <dbReference type="PROSITE-ProRule" id="PRU00339"/>
    </source>
</evidence>
<dbReference type="Proteomes" id="UP001602245">
    <property type="component" value="Unassembled WGS sequence"/>
</dbReference>
<evidence type="ECO:0000256" key="1">
    <source>
        <dbReference type="ARBA" id="ARBA00022741"/>
    </source>
</evidence>
<protein>
    <submittedName>
        <fullName evidence="5">Adenylate/guanylate cyclase domain-containing protein</fullName>
    </submittedName>
</protein>
<feature type="repeat" description="TPR" evidence="3">
    <location>
        <begin position="792"/>
        <end position="825"/>
    </location>
</feature>
<keyword evidence="2" id="KW-0067">ATP-binding</keyword>
<keyword evidence="1" id="KW-0547">Nucleotide-binding</keyword>
<dbReference type="InterPro" id="IPR027417">
    <property type="entry name" value="P-loop_NTPase"/>
</dbReference>
<dbReference type="RefSeq" id="WP_026206467.1">
    <property type="nucleotide sequence ID" value="NZ_JBIAZU010000007.1"/>
</dbReference>
<evidence type="ECO:0000256" key="2">
    <source>
        <dbReference type="ARBA" id="ARBA00022840"/>
    </source>
</evidence>
<dbReference type="Pfam" id="PF00211">
    <property type="entry name" value="Guanylate_cyc"/>
    <property type="match status" value="1"/>
</dbReference>
<dbReference type="Gene3D" id="1.25.40.10">
    <property type="entry name" value="Tetratricopeptide repeat domain"/>
    <property type="match status" value="2"/>
</dbReference>
<name>A0ABW6WT85_9ACTN</name>
<accession>A0ABW6WT85</accession>
<dbReference type="Pfam" id="PF13191">
    <property type="entry name" value="AAA_16"/>
    <property type="match status" value="1"/>
</dbReference>
<evidence type="ECO:0000259" key="4">
    <source>
        <dbReference type="PROSITE" id="PS50125"/>
    </source>
</evidence>
<keyword evidence="6" id="KW-1185">Reference proteome</keyword>
<dbReference type="SUPFAM" id="SSF52540">
    <property type="entry name" value="P-loop containing nucleoside triphosphate hydrolases"/>
    <property type="match status" value="1"/>
</dbReference>
<dbReference type="InterPro" id="IPR029787">
    <property type="entry name" value="Nucleotide_cyclase"/>
</dbReference>
<dbReference type="InterPro" id="IPR001054">
    <property type="entry name" value="A/G_cyclase"/>
</dbReference>
<sequence>MTCPVCGTVAVPGARFCHNCGAALPAAATLPAAERRIVTVLFGDLSDFTSWSEDLDPERVGAVTDRVLAALAGAVKTFGGHVDKLTGDGIMAVFGAPVAHEDDAERAVRAALSMQRAVRRVLDDERGGGAPLGLRIGVNTGEVVAGIQAGIEYTVIGDTVNTAARFADAAAVGAVYAGSRTSAGTRHVASWRQLRPLRLKGKREPVPAFELLGLHDAPGTRSGLGDEAPFVGRETELGRVSGRLAEAIDSGTPRVMVMTAEAGIGKSRFAGEVKRFAAGYDVSGGGRYAAHTGARVLRVRCRAFGERRRFAPLADLVRKSVGLPKDVVSTVGRSVVEERLRKLANRLSRDAEPSKIDLDRLLALLGYGEAPANPVGPATGADWQPATTRQDADAVSTAVGDLLSALAAEAPLVVIVDDLHDATASTVDALGRTLSLLEGPVVVLLLGRPELVRTAGALTRLADAEVYTLPPLRGADASRLLTSYLNGGKLPQADTDRLLATAQGNPFYLAEMVTLLMERGALTPAIGAHAAGKWQLAVGSLSSSLGSQLLSRDLAAVLAARIDALPAEPRAVLRDAAVVGDTVPTGVIEALRERRAATDARPGAVAAVELERSIDELLQRRMLHRVRGGYAFTTPLMREAAYSGIGKADLADRHAYLANWAALEAIDRLGYDGASRLSLTENERDAFVATHAECAVELADQVRLRPEASVRDVAPLGVAALGRLARRALANIEPAASIEYAERASLLVKDALPLPDQLVHARALLRLGRAEEALAHGEKIAKNSADEPVCRAEALLVVGRAHEALGDVGRAVAAWQEALDVATEAELLPERANAMRRLGMADFLAGRLSQASSRFAAAYQVTLAAGDRHGQAWALQNLAWVTTTRGDFAGTDAVLGRAARLFAELGDPVGRSWLRGTTAFARLLAGRLQESRRLARIFLPFGDRVGEAWAVGTLRAVEAYAASELGELGEADGEARRAFRDFNAVGDDWGRGLALVVRGAIARGLGEFDHAFDLLSDALSYADRTGHPLLLGMAGTLRGFVSLQRGDLSLAEADARRVMAAVEPHNPLAPAQVGPRVLLAEARNRAGDATTAIGLLAPIASDTGSPSLLFSRRHALASYASALLADGRIEAALTWIERAREAPSEDVRSGVQAAMTYARVLAAADRCDEARAAAEEAVTLAHATEQVSERAAAEELRATLNTEPFETVVYASDVPG</sequence>
<dbReference type="InterPro" id="IPR019734">
    <property type="entry name" value="TPR_rpt"/>
</dbReference>
<dbReference type="SUPFAM" id="SSF55073">
    <property type="entry name" value="Nucleotide cyclase"/>
    <property type="match status" value="1"/>
</dbReference>
<dbReference type="CDD" id="cd07302">
    <property type="entry name" value="CHD"/>
    <property type="match status" value="1"/>
</dbReference>
<dbReference type="PROSITE" id="PS50125">
    <property type="entry name" value="GUANYLATE_CYCLASE_2"/>
    <property type="match status" value="1"/>
</dbReference>
<reference evidence="5 6" key="1">
    <citation type="submission" date="2024-10" db="EMBL/GenBank/DDBJ databases">
        <title>The Natural Products Discovery Center: Release of the First 8490 Sequenced Strains for Exploring Actinobacteria Biosynthetic Diversity.</title>
        <authorList>
            <person name="Kalkreuter E."/>
            <person name="Kautsar S.A."/>
            <person name="Yang D."/>
            <person name="Bader C.D."/>
            <person name="Teijaro C.N."/>
            <person name="Fluegel L."/>
            <person name="Davis C.M."/>
            <person name="Simpson J.R."/>
            <person name="Lauterbach L."/>
            <person name="Steele A.D."/>
            <person name="Gui C."/>
            <person name="Meng S."/>
            <person name="Li G."/>
            <person name="Viehrig K."/>
            <person name="Ye F."/>
            <person name="Su P."/>
            <person name="Kiefer A.F."/>
            <person name="Nichols A."/>
            <person name="Cepeda A.J."/>
            <person name="Yan W."/>
            <person name="Fan B."/>
            <person name="Jiang Y."/>
            <person name="Adhikari A."/>
            <person name="Zheng C.-J."/>
            <person name="Schuster L."/>
            <person name="Cowan T.M."/>
            <person name="Smanski M.J."/>
            <person name="Chevrette M.G."/>
            <person name="De Carvalho L.P.S."/>
            <person name="Shen B."/>
        </authorList>
    </citation>
    <scope>NUCLEOTIDE SEQUENCE [LARGE SCALE GENOMIC DNA]</scope>
    <source>
        <strain evidence="5 6">NPDC000087</strain>
    </source>
</reference>
<dbReference type="InterPro" id="IPR041664">
    <property type="entry name" value="AAA_16"/>
</dbReference>
<dbReference type="PROSITE" id="PS50005">
    <property type="entry name" value="TPR"/>
    <property type="match status" value="1"/>
</dbReference>
<organism evidence="5 6">
    <name type="scientific">Paractinoplanes globisporus</name>
    <dbReference type="NCBI Taxonomy" id="113565"/>
    <lineage>
        <taxon>Bacteria</taxon>
        <taxon>Bacillati</taxon>
        <taxon>Actinomycetota</taxon>
        <taxon>Actinomycetes</taxon>
        <taxon>Micromonosporales</taxon>
        <taxon>Micromonosporaceae</taxon>
        <taxon>Paractinoplanes</taxon>
    </lineage>
</organism>
<dbReference type="PANTHER" id="PTHR16305">
    <property type="entry name" value="TESTICULAR SOLUBLE ADENYLYL CYCLASE"/>
    <property type="match status" value="1"/>
</dbReference>